<evidence type="ECO:0000256" key="1">
    <source>
        <dbReference type="SAM" id="Phobius"/>
    </source>
</evidence>
<keyword evidence="1" id="KW-0812">Transmembrane</keyword>
<sequence>MIKKIKEIQETKPNLFYVWSDCKLFLSISFLHHRTLKISSFGYAIAFVILTCANAFHTYFNVSKFTIIIFAAIFTFEVASFEFVKIPYQATHLAYSRQFH</sequence>
<evidence type="ECO:0000313" key="2">
    <source>
        <dbReference type="EMBL" id="CAG9328461.1"/>
    </source>
</evidence>
<keyword evidence="1" id="KW-1133">Transmembrane helix</keyword>
<comment type="caution">
    <text evidence="2">The sequence shown here is derived from an EMBL/GenBank/DDBJ whole genome shotgun (WGS) entry which is preliminary data.</text>
</comment>
<dbReference type="EMBL" id="CAJZBQ010000046">
    <property type="protein sequence ID" value="CAG9328461.1"/>
    <property type="molecule type" value="Genomic_DNA"/>
</dbReference>
<name>A0AAU9JVE0_9CILI</name>
<feature type="transmembrane region" description="Helical" evidence="1">
    <location>
        <begin position="41"/>
        <end position="59"/>
    </location>
</feature>
<evidence type="ECO:0000313" key="3">
    <source>
        <dbReference type="Proteomes" id="UP001162131"/>
    </source>
</evidence>
<dbReference type="Proteomes" id="UP001162131">
    <property type="component" value="Unassembled WGS sequence"/>
</dbReference>
<reference evidence="2" key="1">
    <citation type="submission" date="2021-09" db="EMBL/GenBank/DDBJ databases">
        <authorList>
            <consortium name="AG Swart"/>
            <person name="Singh M."/>
            <person name="Singh A."/>
            <person name="Seah K."/>
            <person name="Emmerich C."/>
        </authorList>
    </citation>
    <scope>NUCLEOTIDE SEQUENCE</scope>
    <source>
        <strain evidence="2">ATCC30299</strain>
    </source>
</reference>
<protein>
    <submittedName>
        <fullName evidence="2">Uncharacterized protein</fullName>
    </submittedName>
</protein>
<keyword evidence="3" id="KW-1185">Reference proteome</keyword>
<keyword evidence="1" id="KW-0472">Membrane</keyword>
<feature type="transmembrane region" description="Helical" evidence="1">
    <location>
        <begin position="65"/>
        <end position="84"/>
    </location>
</feature>
<accession>A0AAU9JVE0</accession>
<organism evidence="2 3">
    <name type="scientific">Blepharisma stoltei</name>
    <dbReference type="NCBI Taxonomy" id="1481888"/>
    <lineage>
        <taxon>Eukaryota</taxon>
        <taxon>Sar</taxon>
        <taxon>Alveolata</taxon>
        <taxon>Ciliophora</taxon>
        <taxon>Postciliodesmatophora</taxon>
        <taxon>Heterotrichea</taxon>
        <taxon>Heterotrichida</taxon>
        <taxon>Blepharismidae</taxon>
        <taxon>Blepharisma</taxon>
    </lineage>
</organism>
<dbReference type="AlphaFoldDB" id="A0AAU9JVE0"/>
<gene>
    <name evidence="2" type="ORF">BSTOLATCC_MIC46462</name>
</gene>
<proteinExistence type="predicted"/>